<organism evidence="1 2">
    <name type="scientific">Lactococcus lactis subsp. cremoris</name>
    <name type="common">Streptococcus cremoris</name>
    <dbReference type="NCBI Taxonomy" id="1359"/>
    <lineage>
        <taxon>Bacteria</taxon>
        <taxon>Bacillati</taxon>
        <taxon>Bacillota</taxon>
        <taxon>Bacilli</taxon>
        <taxon>Lactobacillales</taxon>
        <taxon>Streptococcaceae</taxon>
        <taxon>Lactococcus</taxon>
    </lineage>
</organism>
<accession>A0AAX4AJX2</accession>
<dbReference type="RefSeq" id="WP_236683923.1">
    <property type="nucleotide sequence ID" value="NZ_CP070856.1"/>
</dbReference>
<dbReference type="Proteomes" id="UP001254658">
    <property type="component" value="Chromosome"/>
</dbReference>
<reference evidence="1" key="1">
    <citation type="journal article" date="2022" name="Microbiol. Spectr.">
        <title>Optimizing Conditions in the Acid Tolerance Test for Potential Probiotics Using Response Surface Methodology.</title>
        <authorList>
            <person name="Ko H.I."/>
            <person name="Jeong C.H."/>
            <person name="Hong S.W."/>
            <person name="Eun J.B."/>
            <person name="Kim T.W."/>
        </authorList>
    </citation>
    <scope>NUCLEOTIDE SEQUENCE</scope>
    <source>
        <strain evidence="1">KCKM 0438</strain>
    </source>
</reference>
<name>A0AAX4AJX2_LACLC</name>
<dbReference type="AlphaFoldDB" id="A0AAX4AJX2"/>
<protein>
    <submittedName>
        <fullName evidence="1">Uncharacterized protein</fullName>
    </submittedName>
</protein>
<proteinExistence type="predicted"/>
<evidence type="ECO:0000313" key="2">
    <source>
        <dbReference type="Proteomes" id="UP001254658"/>
    </source>
</evidence>
<sequence length="56" mass="6576">MTADEIISKRRKASVRREFPKEYLNKKWKDIKNAADKGNAVARKAKKLLQDGRFKK</sequence>
<gene>
    <name evidence="1" type="ORF">RF668_00935</name>
</gene>
<dbReference type="EMBL" id="CP133787">
    <property type="protein sequence ID" value="WMX70896.1"/>
    <property type="molecule type" value="Genomic_DNA"/>
</dbReference>
<evidence type="ECO:0000313" key="1">
    <source>
        <dbReference type="EMBL" id="WMX70896.1"/>
    </source>
</evidence>
<reference evidence="1" key="2">
    <citation type="submission" date="2023-09" db="EMBL/GenBank/DDBJ databases">
        <authorList>
            <person name="Kim T.W."/>
        </authorList>
    </citation>
    <scope>NUCLEOTIDE SEQUENCE</scope>
    <source>
        <strain evidence="1">KCKM 0438</strain>
    </source>
</reference>